<feature type="repeat" description="Solcar" evidence="8">
    <location>
        <begin position="136"/>
        <end position="224"/>
    </location>
</feature>
<evidence type="ECO:0000256" key="3">
    <source>
        <dbReference type="ARBA" id="ARBA00022448"/>
    </source>
</evidence>
<evidence type="ECO:0000313" key="12">
    <source>
        <dbReference type="RefSeq" id="XP_031573830.1"/>
    </source>
</evidence>
<dbReference type="GO" id="GO:0016020">
    <property type="term" value="C:membrane"/>
    <property type="evidence" value="ECO:0007669"/>
    <property type="project" value="UniProtKB-SubCell"/>
</dbReference>
<dbReference type="Gene3D" id="1.50.40.10">
    <property type="entry name" value="Mitochondrial carrier domain"/>
    <property type="match status" value="1"/>
</dbReference>
<feature type="repeat" description="Solcar" evidence="8">
    <location>
        <begin position="32"/>
        <end position="127"/>
    </location>
</feature>
<keyword evidence="3 9" id="KW-0813">Transport</keyword>
<feature type="repeat" description="Solcar" evidence="8">
    <location>
        <begin position="233"/>
        <end position="324"/>
    </location>
</feature>
<dbReference type="GeneID" id="116307686"/>
<evidence type="ECO:0000256" key="7">
    <source>
        <dbReference type="ARBA" id="ARBA00023136"/>
    </source>
</evidence>
<keyword evidence="5" id="KW-0677">Repeat</keyword>
<dbReference type="PROSITE" id="PS50920">
    <property type="entry name" value="SOLCAR"/>
    <property type="match status" value="3"/>
</dbReference>
<evidence type="ECO:0000256" key="9">
    <source>
        <dbReference type="RuleBase" id="RU000488"/>
    </source>
</evidence>
<keyword evidence="7 8" id="KW-0472">Membrane</keyword>
<dbReference type="OrthoDB" id="756301at2759"/>
<proteinExistence type="inferred from homology"/>
<dbReference type="Proteomes" id="UP000515163">
    <property type="component" value="Unplaced"/>
</dbReference>
<keyword evidence="4 8" id="KW-0812">Transmembrane</keyword>
<dbReference type="KEGG" id="aten:116307686"/>
<name>A0A6P8JAJ5_ACTTE</name>
<evidence type="ECO:0000256" key="5">
    <source>
        <dbReference type="ARBA" id="ARBA00022737"/>
    </source>
</evidence>
<reference evidence="12" key="1">
    <citation type="submission" date="2025-08" db="UniProtKB">
        <authorList>
            <consortium name="RefSeq"/>
        </authorList>
    </citation>
    <scope>IDENTIFICATION</scope>
    <source>
        <tissue evidence="12">Tentacle</tissue>
    </source>
</reference>
<comment type="similarity">
    <text evidence="2 9">Belongs to the mitochondrial carrier (TC 2.A.29) family.</text>
</comment>
<gene>
    <name evidence="12" type="primary">LOC116307686</name>
</gene>
<evidence type="ECO:0000256" key="6">
    <source>
        <dbReference type="ARBA" id="ARBA00022989"/>
    </source>
</evidence>
<keyword evidence="6 10" id="KW-1133">Transmembrane helix</keyword>
<evidence type="ECO:0000256" key="8">
    <source>
        <dbReference type="PROSITE-ProRule" id="PRU00282"/>
    </source>
</evidence>
<dbReference type="InterPro" id="IPR023395">
    <property type="entry name" value="MCP_dom_sf"/>
</dbReference>
<comment type="subcellular location">
    <subcellularLocation>
        <location evidence="1">Membrane</location>
        <topology evidence="1">Multi-pass membrane protein</topology>
    </subcellularLocation>
</comment>
<dbReference type="PANTHER" id="PTHR45618">
    <property type="entry name" value="MITOCHONDRIAL DICARBOXYLATE CARRIER-RELATED"/>
    <property type="match status" value="1"/>
</dbReference>
<evidence type="ECO:0000256" key="1">
    <source>
        <dbReference type="ARBA" id="ARBA00004141"/>
    </source>
</evidence>
<dbReference type="Pfam" id="PF00153">
    <property type="entry name" value="Mito_carr"/>
    <property type="match status" value="3"/>
</dbReference>
<dbReference type="InterPro" id="IPR018108">
    <property type="entry name" value="MCP_transmembrane"/>
</dbReference>
<organism evidence="11 12">
    <name type="scientific">Actinia tenebrosa</name>
    <name type="common">Australian red waratah sea anemone</name>
    <dbReference type="NCBI Taxonomy" id="6105"/>
    <lineage>
        <taxon>Eukaryota</taxon>
        <taxon>Metazoa</taxon>
        <taxon>Cnidaria</taxon>
        <taxon>Anthozoa</taxon>
        <taxon>Hexacorallia</taxon>
        <taxon>Actiniaria</taxon>
        <taxon>Actiniidae</taxon>
        <taxon>Actinia</taxon>
    </lineage>
</organism>
<dbReference type="InterPro" id="IPR050391">
    <property type="entry name" value="Mito_Metabolite_Transporter"/>
</dbReference>
<dbReference type="InParanoid" id="A0A6P8JAJ5"/>
<dbReference type="SUPFAM" id="SSF103506">
    <property type="entry name" value="Mitochondrial carrier"/>
    <property type="match status" value="1"/>
</dbReference>
<evidence type="ECO:0000313" key="11">
    <source>
        <dbReference type="Proteomes" id="UP000515163"/>
    </source>
</evidence>
<keyword evidence="11" id="KW-1185">Reference proteome</keyword>
<evidence type="ECO:0000256" key="4">
    <source>
        <dbReference type="ARBA" id="ARBA00022692"/>
    </source>
</evidence>
<dbReference type="RefSeq" id="XP_031573830.1">
    <property type="nucleotide sequence ID" value="XM_031717970.1"/>
</dbReference>
<evidence type="ECO:0000256" key="10">
    <source>
        <dbReference type="SAM" id="Phobius"/>
    </source>
</evidence>
<feature type="transmembrane region" description="Helical" evidence="10">
    <location>
        <begin position="235"/>
        <end position="259"/>
    </location>
</feature>
<sequence>MDPGSSNNEASRITLQLMQKEMVNSVNSETYSRFVLAGASCMTATMVTNPIEVVKIRMQLDNELGSKHQSKNIFHDRYYKGLIRTGLTRLYKEEGIRGLYRGISPALLRQACYSSTRLGAYEPIKEIIGASDPHSTPLWKKISAGMISGMIGSFIATPTDLVKIRFQAVKRGDVSPYKNMFHAFYQITKKEGFFGLWTGVKPTVQRAMVLSGTQIPAYDHTKHFFLNAELLSEGILLHGVSAFVAGFVATSIASPFDIVRTRYMNQPKSSTGKPLIYSGTLDCIFKTVRHEGLLALYKGFFPNWTRTGLDTVIIFLVYEQLRKFAGINPM</sequence>
<protein>
    <submittedName>
        <fullName evidence="12">Mitochondrial substrate carrier family protein ucpB-like</fullName>
    </submittedName>
</protein>
<evidence type="ECO:0000256" key="2">
    <source>
        <dbReference type="ARBA" id="ARBA00006375"/>
    </source>
</evidence>
<dbReference type="AlphaFoldDB" id="A0A6P8JAJ5"/>
<accession>A0A6P8JAJ5</accession>